<feature type="compositionally biased region" description="Polar residues" evidence="5">
    <location>
        <begin position="286"/>
        <end position="305"/>
    </location>
</feature>
<feature type="region of interest" description="Disordered" evidence="5">
    <location>
        <begin position="91"/>
        <end position="126"/>
    </location>
</feature>
<sequence length="693" mass="77685">MSYDRVLPKPLGLHYDISGRDLSICPSTLLDHRITADRLNLEVFEKHRHLSSAQLRANVLATEATQSPILDPGMGSKVRVTEAARVLEPPMTRKRVSPIVPSGRSREERAASAGSSKSTSSRDSSVQFCLCQPDPKIPRPRNGSWARIFSLKELRDYERFILSWACPLAFILFRQHFQAAVVAQHPGLANPQISKIIGEKWRTLPNESKQDWKNLAEEEKARHQQQYPDYRYQPRRYGRKGSNIAITHSGISNNPTGASVCSRCGGRVMNPPSTPSTPFIPTVPTRESTVVSSHSNQQTSGSTDGLLQRPETRSVSPIQASSNYSWGTGIQPRYRDDNGLLPPDVKRRRCNFFPIRRDLSLGDPYSPRSVFYSRPETPQPRNHYAIEPLQSYKMKNISQTVHDPSLTLPPLQTVSAFQQSQLDQVETMVMTIPFVNKIKLLARISPPFTATKSTQPSRGVVIAVEGQDAESVRCVLQYLNDALSSKKGQVVRIFKGPDLDSSKASTKGEEMRDATVQYLETISSWHKISEDIMRFMLDSDPVSAHQPEDQKPAAELSPTTFAPRVTVMEMPQTDNSVPTSPDSVFRIALVPQYQLSTADAHACATPINDAYAPIDHWQWMASLWRGCVGPDITVYVRDCDEEELTSFGEGNPVEIRLDDARALVVRRLTDSAKPIEEKALRRIGFEVDEFLRR</sequence>
<feature type="compositionally biased region" description="Low complexity" evidence="5">
    <location>
        <begin position="276"/>
        <end position="285"/>
    </location>
</feature>
<accession>A0AAF0DM92</accession>
<gene>
    <name evidence="7" type="primary">RFG1</name>
    <name evidence="7" type="ORF">PRK78_006306</name>
</gene>
<evidence type="ECO:0000256" key="3">
    <source>
        <dbReference type="ARBA" id="ARBA00023163"/>
    </source>
</evidence>
<feature type="region of interest" description="Disordered" evidence="5">
    <location>
        <begin position="272"/>
        <end position="342"/>
    </location>
</feature>
<feature type="domain" description="HMG box" evidence="6">
    <location>
        <begin position="169"/>
        <end position="231"/>
    </location>
</feature>
<dbReference type="GO" id="GO:0001228">
    <property type="term" value="F:DNA-binding transcription activator activity, RNA polymerase II-specific"/>
    <property type="evidence" value="ECO:0007669"/>
    <property type="project" value="TreeGrafter"/>
</dbReference>
<protein>
    <submittedName>
        <fullName evidence="7">Slightly ste11-like protein</fullName>
    </submittedName>
</protein>
<feature type="compositionally biased region" description="Polar residues" evidence="5">
    <location>
        <begin position="313"/>
        <end position="328"/>
    </location>
</feature>
<evidence type="ECO:0000256" key="1">
    <source>
        <dbReference type="ARBA" id="ARBA00023015"/>
    </source>
</evidence>
<evidence type="ECO:0000256" key="2">
    <source>
        <dbReference type="ARBA" id="ARBA00023125"/>
    </source>
</evidence>
<feature type="compositionally biased region" description="Low complexity" evidence="5">
    <location>
        <begin position="111"/>
        <end position="125"/>
    </location>
</feature>
<dbReference type="CDD" id="cd01389">
    <property type="entry name" value="HMG-box_ROX1-like"/>
    <property type="match status" value="1"/>
</dbReference>
<dbReference type="PANTHER" id="PTHR10270">
    <property type="entry name" value="SOX TRANSCRIPTION FACTOR"/>
    <property type="match status" value="1"/>
</dbReference>
<keyword evidence="8" id="KW-1185">Reference proteome</keyword>
<keyword evidence="2 4" id="KW-0238">DNA-binding</keyword>
<dbReference type="InterPro" id="IPR036910">
    <property type="entry name" value="HMG_box_dom_sf"/>
</dbReference>
<evidence type="ECO:0000256" key="4">
    <source>
        <dbReference type="PROSITE-ProRule" id="PRU00267"/>
    </source>
</evidence>
<dbReference type="AlphaFoldDB" id="A0AAF0DM92"/>
<dbReference type="Pfam" id="PF00505">
    <property type="entry name" value="HMG_box"/>
    <property type="match status" value="1"/>
</dbReference>
<dbReference type="Proteomes" id="UP001219355">
    <property type="component" value="Chromosome 4"/>
</dbReference>
<dbReference type="FunFam" id="1.10.30.10:FF:000041">
    <property type="entry name" value="HMG box family protein"/>
    <property type="match status" value="1"/>
</dbReference>
<dbReference type="GO" id="GO:0005634">
    <property type="term" value="C:nucleus"/>
    <property type="evidence" value="ECO:0007669"/>
    <property type="project" value="UniProtKB-UniRule"/>
</dbReference>
<dbReference type="GO" id="GO:0000978">
    <property type="term" value="F:RNA polymerase II cis-regulatory region sequence-specific DNA binding"/>
    <property type="evidence" value="ECO:0007669"/>
    <property type="project" value="TreeGrafter"/>
</dbReference>
<dbReference type="PANTHER" id="PTHR10270:SF320">
    <property type="entry name" value="BOX TRANSCRIPTIONAL REGULATOR, PUTATIVE (AFU_ORTHOLOGUE AFUA_4G10820)-RELATED"/>
    <property type="match status" value="1"/>
</dbReference>
<dbReference type="InterPro" id="IPR009071">
    <property type="entry name" value="HMG_box_dom"/>
</dbReference>
<dbReference type="Gene3D" id="1.10.30.10">
    <property type="entry name" value="High mobility group box domain"/>
    <property type="match status" value="1"/>
</dbReference>
<evidence type="ECO:0000256" key="5">
    <source>
        <dbReference type="SAM" id="MobiDB-lite"/>
    </source>
</evidence>
<evidence type="ECO:0000313" key="7">
    <source>
        <dbReference type="EMBL" id="WEW60818.1"/>
    </source>
</evidence>
<name>A0AAF0DM92_9EURO</name>
<keyword evidence="4" id="KW-0539">Nucleus</keyword>
<feature type="DNA-binding region" description="HMG box" evidence="4">
    <location>
        <begin position="169"/>
        <end position="231"/>
    </location>
</feature>
<reference evidence="7" key="1">
    <citation type="submission" date="2023-03" db="EMBL/GenBank/DDBJ databases">
        <title>Emydomyces testavorans Genome Sequence.</title>
        <authorList>
            <person name="Hoyer L."/>
        </authorList>
    </citation>
    <scope>NUCLEOTIDE SEQUENCE</scope>
    <source>
        <strain evidence="7">16-2883</strain>
    </source>
</reference>
<proteinExistence type="predicted"/>
<dbReference type="SUPFAM" id="SSF47095">
    <property type="entry name" value="HMG-box"/>
    <property type="match status" value="1"/>
</dbReference>
<dbReference type="InterPro" id="IPR050140">
    <property type="entry name" value="SRY-related_HMG-box_TF-like"/>
</dbReference>
<evidence type="ECO:0000259" key="6">
    <source>
        <dbReference type="PROSITE" id="PS50118"/>
    </source>
</evidence>
<dbReference type="SMART" id="SM00398">
    <property type="entry name" value="HMG"/>
    <property type="match status" value="1"/>
</dbReference>
<evidence type="ECO:0000313" key="8">
    <source>
        <dbReference type="Proteomes" id="UP001219355"/>
    </source>
</evidence>
<dbReference type="GO" id="GO:0000122">
    <property type="term" value="P:negative regulation of transcription by RNA polymerase II"/>
    <property type="evidence" value="ECO:0007669"/>
    <property type="project" value="TreeGrafter"/>
</dbReference>
<dbReference type="GO" id="GO:0030154">
    <property type="term" value="P:cell differentiation"/>
    <property type="evidence" value="ECO:0007669"/>
    <property type="project" value="TreeGrafter"/>
</dbReference>
<organism evidence="7 8">
    <name type="scientific">Emydomyces testavorans</name>
    <dbReference type="NCBI Taxonomy" id="2070801"/>
    <lineage>
        <taxon>Eukaryota</taxon>
        <taxon>Fungi</taxon>
        <taxon>Dikarya</taxon>
        <taxon>Ascomycota</taxon>
        <taxon>Pezizomycotina</taxon>
        <taxon>Eurotiomycetes</taxon>
        <taxon>Eurotiomycetidae</taxon>
        <taxon>Onygenales</taxon>
        <taxon>Nannizziopsiaceae</taxon>
        <taxon>Emydomyces</taxon>
    </lineage>
</organism>
<keyword evidence="1" id="KW-0805">Transcription regulation</keyword>
<dbReference type="EMBL" id="CP120630">
    <property type="protein sequence ID" value="WEW60818.1"/>
    <property type="molecule type" value="Genomic_DNA"/>
</dbReference>
<dbReference type="PROSITE" id="PS50118">
    <property type="entry name" value="HMG_BOX_2"/>
    <property type="match status" value="1"/>
</dbReference>
<keyword evidence="3" id="KW-0804">Transcription</keyword>